<accession>A0A2A2K3F5</accession>
<dbReference type="EMBL" id="LIAE01009757">
    <property type="protein sequence ID" value="PAV68458.1"/>
    <property type="molecule type" value="Genomic_DNA"/>
</dbReference>
<dbReference type="GO" id="GO:0016020">
    <property type="term" value="C:membrane"/>
    <property type="evidence" value="ECO:0007669"/>
    <property type="project" value="TreeGrafter"/>
</dbReference>
<dbReference type="SUPFAM" id="SSF53706">
    <property type="entry name" value="Formate dehydrogenase/DMSO reductase, domains 1-3"/>
    <property type="match status" value="2"/>
</dbReference>
<comment type="caution">
    <text evidence="5">The sequence shown here is derived from an EMBL/GenBank/DDBJ whole genome shotgun (WGS) entry which is preliminary data.</text>
</comment>
<evidence type="ECO:0000259" key="3">
    <source>
        <dbReference type="Pfam" id="PF00384"/>
    </source>
</evidence>
<evidence type="ECO:0000256" key="1">
    <source>
        <dbReference type="ARBA" id="ARBA00001966"/>
    </source>
</evidence>
<dbReference type="GO" id="GO:0016651">
    <property type="term" value="F:oxidoreductase activity, acting on NAD(P)H"/>
    <property type="evidence" value="ECO:0007669"/>
    <property type="project" value="InterPro"/>
</dbReference>
<proteinExistence type="predicted"/>
<feature type="domain" description="NADH-ubiquinone oxidoreductase 75 kDa subunit mitochondrial-like" evidence="4">
    <location>
        <begin position="161"/>
        <end position="182"/>
    </location>
</feature>
<name>A0A2A2K3F5_9BILA</name>
<dbReference type="PANTHER" id="PTHR43105:SF13">
    <property type="entry name" value="NADH-UBIQUINONE OXIDOREDUCTASE 75 KDA SUBUNIT, MITOCHONDRIAL"/>
    <property type="match status" value="1"/>
</dbReference>
<keyword evidence="6" id="KW-1185">Reference proteome</keyword>
<dbReference type="Pfam" id="PF09326">
    <property type="entry name" value="NADH_dhqG_C"/>
    <property type="match status" value="1"/>
</dbReference>
<evidence type="ECO:0000313" key="5">
    <source>
        <dbReference type="EMBL" id="PAV68458.1"/>
    </source>
</evidence>
<comment type="cofactor">
    <cofactor evidence="1">
        <name>[4Fe-4S] cluster</name>
        <dbReference type="ChEBI" id="CHEBI:49883"/>
    </cofactor>
</comment>
<evidence type="ECO:0000313" key="6">
    <source>
        <dbReference type="Proteomes" id="UP000218231"/>
    </source>
</evidence>
<dbReference type="Proteomes" id="UP000218231">
    <property type="component" value="Unassembled WGS sequence"/>
</dbReference>
<evidence type="ECO:0000259" key="4">
    <source>
        <dbReference type="Pfam" id="PF09326"/>
    </source>
</evidence>
<evidence type="ECO:0000256" key="2">
    <source>
        <dbReference type="ARBA" id="ARBA00034078"/>
    </source>
</evidence>
<protein>
    <submittedName>
        <fullName evidence="5">Uncharacterized protein</fullName>
    </submittedName>
</protein>
<organism evidence="5 6">
    <name type="scientific">Diploscapter pachys</name>
    <dbReference type="NCBI Taxonomy" id="2018661"/>
    <lineage>
        <taxon>Eukaryota</taxon>
        <taxon>Metazoa</taxon>
        <taxon>Ecdysozoa</taxon>
        <taxon>Nematoda</taxon>
        <taxon>Chromadorea</taxon>
        <taxon>Rhabditida</taxon>
        <taxon>Rhabditina</taxon>
        <taxon>Rhabditomorpha</taxon>
        <taxon>Rhabditoidea</taxon>
        <taxon>Rhabditidae</taxon>
        <taxon>Diploscapter</taxon>
    </lineage>
</organism>
<gene>
    <name evidence="5" type="ORF">WR25_20239</name>
</gene>
<dbReference type="GO" id="GO:0051536">
    <property type="term" value="F:iron-sulfur cluster binding"/>
    <property type="evidence" value="ECO:0007669"/>
    <property type="project" value="InterPro"/>
</dbReference>
<reference evidence="5 6" key="1">
    <citation type="journal article" date="2017" name="Curr. Biol.">
        <title>Genome architecture and evolution of a unichromosomal asexual nematode.</title>
        <authorList>
            <person name="Fradin H."/>
            <person name="Zegar C."/>
            <person name="Gutwein M."/>
            <person name="Lucas J."/>
            <person name="Kovtun M."/>
            <person name="Corcoran D."/>
            <person name="Baugh L.R."/>
            <person name="Kiontke K."/>
            <person name="Gunsalus K."/>
            <person name="Fitch D.H."/>
            <person name="Piano F."/>
        </authorList>
    </citation>
    <scope>NUCLEOTIDE SEQUENCE [LARGE SCALE GENOMIC DNA]</scope>
    <source>
        <strain evidence="5">PF1309</strain>
    </source>
</reference>
<dbReference type="InterPro" id="IPR050123">
    <property type="entry name" value="Prok_molybdopt-oxidoreductase"/>
</dbReference>
<dbReference type="PANTHER" id="PTHR43105">
    <property type="entry name" value="RESPIRATORY NITRATE REDUCTASE"/>
    <property type="match status" value="1"/>
</dbReference>
<feature type="domain" description="Molybdopterin oxidoreductase" evidence="3">
    <location>
        <begin position="4"/>
        <end position="78"/>
    </location>
</feature>
<dbReference type="InterPro" id="IPR006656">
    <property type="entry name" value="Mopterin_OxRdtase"/>
</dbReference>
<dbReference type="STRING" id="2018661.A0A2A2K3F5"/>
<dbReference type="Pfam" id="PF00384">
    <property type="entry name" value="Molybdopterin"/>
    <property type="match status" value="1"/>
</dbReference>
<dbReference type="OrthoDB" id="10249365at2759"/>
<sequence>MIPPLINTRIRKAIKKGAKVFAIGPETELTYKVEWLGADLSLLGNLPEAAAKIFTDAKAPMVIVGGGALKGGHGAALAFAKQFNLRGERAVFAPGDAREDWTIFRALSEVLGHTLPFDTLGGLREAMATEVPALRHVGQLAGYEWNPPALDGAGQGSLAGYPIKDFYLTNAICRASPTMQRCSAELVHGETFAEAAE</sequence>
<comment type="cofactor">
    <cofactor evidence="2">
        <name>[2Fe-2S] cluster</name>
        <dbReference type="ChEBI" id="CHEBI:190135"/>
    </cofactor>
</comment>
<dbReference type="InterPro" id="IPR015405">
    <property type="entry name" value="NDUFS1-like_C"/>
</dbReference>
<dbReference type="AlphaFoldDB" id="A0A2A2K3F5"/>